<gene>
    <name evidence="3" type="ORF">K489DRAFT_370017</name>
</gene>
<feature type="compositionally biased region" description="Polar residues" evidence="1">
    <location>
        <begin position="164"/>
        <end position="179"/>
    </location>
</feature>
<feature type="compositionally biased region" description="Basic and acidic residues" evidence="1">
    <location>
        <begin position="185"/>
        <end position="194"/>
    </location>
</feature>
<feature type="region of interest" description="Disordered" evidence="1">
    <location>
        <begin position="105"/>
        <end position="126"/>
    </location>
</feature>
<accession>A0A6J3M736</accession>
<evidence type="ECO:0000256" key="1">
    <source>
        <dbReference type="SAM" id="MobiDB-lite"/>
    </source>
</evidence>
<evidence type="ECO:0000313" key="2">
    <source>
        <dbReference type="Proteomes" id="UP000504637"/>
    </source>
</evidence>
<dbReference type="GeneID" id="54360895"/>
<feature type="region of interest" description="Disordered" evidence="1">
    <location>
        <begin position="163"/>
        <end position="205"/>
    </location>
</feature>
<keyword evidence="2" id="KW-1185">Reference proteome</keyword>
<proteinExistence type="predicted"/>
<reference evidence="3" key="3">
    <citation type="submission" date="2025-08" db="UniProtKB">
        <authorList>
            <consortium name="RefSeq"/>
        </authorList>
    </citation>
    <scope>IDENTIFICATION</scope>
    <source>
        <strain evidence="3">CBS 342.82</strain>
    </source>
</reference>
<reference evidence="3" key="2">
    <citation type="submission" date="2020-04" db="EMBL/GenBank/DDBJ databases">
        <authorList>
            <consortium name="NCBI Genome Project"/>
        </authorList>
    </citation>
    <scope>NUCLEOTIDE SEQUENCE</scope>
    <source>
        <strain evidence="3">CBS 342.82</strain>
    </source>
</reference>
<protein>
    <submittedName>
        <fullName evidence="3">Uncharacterized protein</fullName>
    </submittedName>
</protein>
<name>A0A6J3M736_9PEZI</name>
<dbReference type="Proteomes" id="UP000504637">
    <property type="component" value="Unplaced"/>
</dbReference>
<dbReference type="AlphaFoldDB" id="A0A6J3M736"/>
<sequence length="267" mass="29533">MLCFNVAASWYYNIAKESCVKATWACTNLKSGRQASHAFPTFLSTQQASRRPGRSDRSFWIFDNALLTFVTTDGSQQILAASRYSRCLDTCGAVINRTVGNENNPAHTSPLFEPITPNWPPRTKSDSVRSRKLDFDYYYTPRDIMIHLEDSLLQHQANVKLGPHNQSSVESKSTMQSAPAGTRGELCRGDDSRKTGSGGATHVQRSGCDISTKFQQEKQDDVVRPSCDRNDQLMDACITINKASASDSEQGPECKQVPIELLVETAG</sequence>
<organism evidence="3">
    <name type="scientific">Dissoconium aciculare CBS 342.82</name>
    <dbReference type="NCBI Taxonomy" id="1314786"/>
    <lineage>
        <taxon>Eukaryota</taxon>
        <taxon>Fungi</taxon>
        <taxon>Dikarya</taxon>
        <taxon>Ascomycota</taxon>
        <taxon>Pezizomycotina</taxon>
        <taxon>Dothideomycetes</taxon>
        <taxon>Dothideomycetidae</taxon>
        <taxon>Mycosphaerellales</taxon>
        <taxon>Dissoconiaceae</taxon>
        <taxon>Dissoconium</taxon>
    </lineage>
</organism>
<dbReference type="RefSeq" id="XP_033460734.1">
    <property type="nucleotide sequence ID" value="XM_033603095.1"/>
</dbReference>
<reference evidence="3" key="1">
    <citation type="submission" date="2020-01" db="EMBL/GenBank/DDBJ databases">
        <authorList>
            <consortium name="DOE Joint Genome Institute"/>
            <person name="Haridas S."/>
            <person name="Albert R."/>
            <person name="Binder M."/>
            <person name="Bloem J."/>
            <person name="Labutti K."/>
            <person name="Salamov A."/>
            <person name="Andreopoulos B."/>
            <person name="Baker S.E."/>
            <person name="Barry K."/>
            <person name="Bills G."/>
            <person name="Bluhm B.H."/>
            <person name="Cannon C."/>
            <person name="Castanera R."/>
            <person name="Culley D.E."/>
            <person name="Daum C."/>
            <person name="Ezra D."/>
            <person name="Gonzalez J.B."/>
            <person name="Henrissat B."/>
            <person name="Kuo A."/>
            <person name="Liang C."/>
            <person name="Lipzen A."/>
            <person name="Lutzoni F."/>
            <person name="Magnuson J."/>
            <person name="Mondo S."/>
            <person name="Nolan M."/>
            <person name="Ohm R."/>
            <person name="Pangilinan J."/>
            <person name="Park H.-J."/>
            <person name="Ramirez L."/>
            <person name="Alfaro M."/>
            <person name="Sun H."/>
            <person name="Tritt A."/>
            <person name="Yoshinaga Y."/>
            <person name="Zwiers L.-H."/>
            <person name="Turgeon B.G."/>
            <person name="Goodwin S.B."/>
            <person name="Spatafora J.W."/>
            <person name="Crous P.W."/>
            <person name="Grigoriev I.V."/>
        </authorList>
    </citation>
    <scope>NUCLEOTIDE SEQUENCE</scope>
    <source>
        <strain evidence="3">CBS 342.82</strain>
    </source>
</reference>
<evidence type="ECO:0000313" key="3">
    <source>
        <dbReference type="RefSeq" id="XP_033460734.1"/>
    </source>
</evidence>